<proteinExistence type="inferred from homology"/>
<evidence type="ECO:0000256" key="1">
    <source>
        <dbReference type="ARBA" id="ARBA00004429"/>
    </source>
</evidence>
<dbReference type="EMBL" id="BMYU01000012">
    <property type="protein sequence ID" value="GGX53498.1"/>
    <property type="molecule type" value="Genomic_DNA"/>
</dbReference>
<keyword evidence="3" id="KW-1003">Cell membrane</keyword>
<feature type="transmembrane region" description="Helical" evidence="8">
    <location>
        <begin position="51"/>
        <end position="69"/>
    </location>
</feature>
<evidence type="ECO:0000313" key="10">
    <source>
        <dbReference type="Proteomes" id="UP000653343"/>
    </source>
</evidence>
<keyword evidence="5 8" id="KW-0812">Transmembrane</keyword>
<keyword evidence="4" id="KW-0997">Cell inner membrane</keyword>
<feature type="transmembrane region" description="Helical" evidence="8">
    <location>
        <begin position="127"/>
        <end position="147"/>
    </location>
</feature>
<dbReference type="PANTHER" id="PTHR33508:SF2">
    <property type="entry name" value="UPF0056 INNER MEMBRANE PROTEIN MARC"/>
    <property type="match status" value="1"/>
</dbReference>
<evidence type="ECO:0000313" key="9">
    <source>
        <dbReference type="EMBL" id="GGX53498.1"/>
    </source>
</evidence>
<evidence type="ECO:0000256" key="4">
    <source>
        <dbReference type="ARBA" id="ARBA00022519"/>
    </source>
</evidence>
<keyword evidence="7 8" id="KW-0472">Membrane</keyword>
<reference evidence="10" key="1">
    <citation type="journal article" date="2019" name="Int. J. Syst. Evol. Microbiol.">
        <title>The Global Catalogue of Microorganisms (GCM) 10K type strain sequencing project: providing services to taxonomists for standard genome sequencing and annotation.</title>
        <authorList>
            <consortium name="The Broad Institute Genomics Platform"/>
            <consortium name="The Broad Institute Genome Sequencing Center for Infectious Disease"/>
            <person name="Wu L."/>
            <person name="Ma J."/>
        </authorList>
    </citation>
    <scope>NUCLEOTIDE SEQUENCE [LARGE SCALE GENOMIC DNA]</scope>
    <source>
        <strain evidence="10">KCTC 23917</strain>
    </source>
</reference>
<accession>A0ABQ2Y4T8</accession>
<dbReference type="PANTHER" id="PTHR33508">
    <property type="entry name" value="UPF0056 MEMBRANE PROTEIN YHCE"/>
    <property type="match status" value="1"/>
</dbReference>
<keyword evidence="6 8" id="KW-1133">Transmembrane helix</keyword>
<sequence length="231" mass="25030">MNLAMIVFFKAFLVVPVAMLPLVNPIAIAPIYLSMTGPLDPVTARRLAKRIAINCFFMLMGAVFVGSYVLDFFGISISIVRVAGGIVVGMAGWKLLNDQSQDKLRSSVAASSHAGQWSKEELQRRSFYPFSFPLTVGPGTIAASVTIGTQMPHKPIDWLVTSLASALGVLATTLVIYFCYRFAHKMERFLGDVGGIVLLRLSAFILVCLGIAISWAGISELIKDLVTELVS</sequence>
<organism evidence="9 10">
    <name type="scientific">Undibacterium squillarum</name>
    <dbReference type="NCBI Taxonomy" id="1131567"/>
    <lineage>
        <taxon>Bacteria</taxon>
        <taxon>Pseudomonadati</taxon>
        <taxon>Pseudomonadota</taxon>
        <taxon>Betaproteobacteria</taxon>
        <taxon>Burkholderiales</taxon>
        <taxon>Oxalobacteraceae</taxon>
        <taxon>Undibacterium</taxon>
    </lineage>
</organism>
<protein>
    <recommendedName>
        <fullName evidence="8">UPF0056 membrane protein</fullName>
    </recommendedName>
</protein>
<dbReference type="InterPro" id="IPR002771">
    <property type="entry name" value="Multi_antbiot-R_MarC"/>
</dbReference>
<comment type="similarity">
    <text evidence="2 8">Belongs to the UPF0056 (MarC) family.</text>
</comment>
<comment type="caution">
    <text evidence="9">The sequence shown here is derived from an EMBL/GenBank/DDBJ whole genome shotgun (WGS) entry which is preliminary data.</text>
</comment>
<dbReference type="Proteomes" id="UP000653343">
    <property type="component" value="Unassembled WGS sequence"/>
</dbReference>
<feature type="transmembrane region" description="Helical" evidence="8">
    <location>
        <begin position="75"/>
        <end position="96"/>
    </location>
</feature>
<feature type="transmembrane region" description="Helical" evidence="8">
    <location>
        <begin position="195"/>
        <end position="218"/>
    </location>
</feature>
<evidence type="ECO:0000256" key="6">
    <source>
        <dbReference type="ARBA" id="ARBA00022989"/>
    </source>
</evidence>
<dbReference type="Pfam" id="PF01914">
    <property type="entry name" value="MarC"/>
    <property type="match status" value="1"/>
</dbReference>
<evidence type="ECO:0000256" key="3">
    <source>
        <dbReference type="ARBA" id="ARBA00022475"/>
    </source>
</evidence>
<gene>
    <name evidence="9" type="primary">marC</name>
    <name evidence="9" type="ORF">GCM10010946_35130</name>
</gene>
<evidence type="ECO:0000256" key="2">
    <source>
        <dbReference type="ARBA" id="ARBA00009784"/>
    </source>
</evidence>
<evidence type="ECO:0000256" key="5">
    <source>
        <dbReference type="ARBA" id="ARBA00022692"/>
    </source>
</evidence>
<keyword evidence="10" id="KW-1185">Reference proteome</keyword>
<dbReference type="NCBIfam" id="TIGR00427">
    <property type="entry name" value="NAAT family transporter"/>
    <property type="match status" value="1"/>
</dbReference>
<feature type="transmembrane region" description="Helical" evidence="8">
    <location>
        <begin position="6"/>
        <end position="31"/>
    </location>
</feature>
<name>A0ABQ2Y4T8_9BURK</name>
<evidence type="ECO:0000256" key="7">
    <source>
        <dbReference type="ARBA" id="ARBA00023136"/>
    </source>
</evidence>
<dbReference type="RefSeq" id="WP_229793249.1">
    <property type="nucleotide sequence ID" value="NZ_BMYU01000012.1"/>
</dbReference>
<comment type="subcellular location">
    <subcellularLocation>
        <location evidence="1">Cell inner membrane</location>
        <topology evidence="1">Multi-pass membrane protein</topology>
    </subcellularLocation>
    <subcellularLocation>
        <location evidence="8">Cell membrane</location>
        <topology evidence="8">Multi-pass membrane protein</topology>
    </subcellularLocation>
</comment>
<evidence type="ECO:0000256" key="8">
    <source>
        <dbReference type="RuleBase" id="RU362048"/>
    </source>
</evidence>
<feature type="transmembrane region" description="Helical" evidence="8">
    <location>
        <begin position="159"/>
        <end position="183"/>
    </location>
</feature>